<feature type="chain" id="PRO_5019255072" evidence="2">
    <location>
        <begin position="18"/>
        <end position="241"/>
    </location>
</feature>
<feature type="region of interest" description="Disordered" evidence="1">
    <location>
        <begin position="172"/>
        <end position="213"/>
    </location>
</feature>
<dbReference type="AlphaFoldDB" id="A0A427XD18"/>
<keyword evidence="2" id="KW-0732">Signal</keyword>
<evidence type="ECO:0000313" key="4">
    <source>
        <dbReference type="Proteomes" id="UP000279236"/>
    </source>
</evidence>
<sequence length="241" mass="23553">MLFLILALATFVALVQGQAAAGGGGAGTPIIVVKPKPGETIVPVNLSTSSAYVYWGGDWTPATSACSQDAMNLSSDGNGTVSFGDGIAGYTMSITLDAGGSVIIYNGNEAATYKHDDLVSLGTYNGCNVTGGSGQLQINQITGYNSSADMQSFISAATSTVTSEPLAQATMNANTSAGSGNGSTASATGSGSSATGSKAATSTASSTSTGSKAGDAVARAGISDAALVSCAVVLLLSILSF</sequence>
<feature type="signal peptide" evidence="2">
    <location>
        <begin position="1"/>
        <end position="17"/>
    </location>
</feature>
<accession>A0A427XD18</accession>
<name>A0A427XD18_9TREE</name>
<evidence type="ECO:0000256" key="2">
    <source>
        <dbReference type="SAM" id="SignalP"/>
    </source>
</evidence>
<dbReference type="EMBL" id="RSCE01000022">
    <property type="protein sequence ID" value="RSH76653.1"/>
    <property type="molecule type" value="Genomic_DNA"/>
</dbReference>
<dbReference type="Proteomes" id="UP000279236">
    <property type="component" value="Unassembled WGS sequence"/>
</dbReference>
<dbReference type="GeneID" id="39589943"/>
<evidence type="ECO:0000313" key="3">
    <source>
        <dbReference type="EMBL" id="RSH76653.1"/>
    </source>
</evidence>
<dbReference type="RefSeq" id="XP_028471800.1">
    <property type="nucleotide sequence ID" value="XM_028620925.1"/>
</dbReference>
<keyword evidence="4" id="KW-1185">Reference proteome</keyword>
<gene>
    <name evidence="3" type="ORF">EHS24_005400</name>
</gene>
<organism evidence="3 4">
    <name type="scientific">Apiotrichum porosum</name>
    <dbReference type="NCBI Taxonomy" id="105984"/>
    <lineage>
        <taxon>Eukaryota</taxon>
        <taxon>Fungi</taxon>
        <taxon>Dikarya</taxon>
        <taxon>Basidiomycota</taxon>
        <taxon>Agaricomycotina</taxon>
        <taxon>Tremellomycetes</taxon>
        <taxon>Trichosporonales</taxon>
        <taxon>Trichosporonaceae</taxon>
        <taxon>Apiotrichum</taxon>
    </lineage>
</organism>
<protein>
    <submittedName>
        <fullName evidence="3">Uncharacterized protein</fullName>
    </submittedName>
</protein>
<evidence type="ECO:0000256" key="1">
    <source>
        <dbReference type="SAM" id="MobiDB-lite"/>
    </source>
</evidence>
<comment type="caution">
    <text evidence="3">The sequence shown here is derived from an EMBL/GenBank/DDBJ whole genome shotgun (WGS) entry which is preliminary data.</text>
</comment>
<feature type="compositionally biased region" description="Low complexity" evidence="1">
    <location>
        <begin position="173"/>
        <end position="213"/>
    </location>
</feature>
<proteinExistence type="predicted"/>
<reference evidence="3 4" key="1">
    <citation type="submission" date="2018-11" db="EMBL/GenBank/DDBJ databases">
        <title>Genome sequence of Apiotrichum porosum DSM 27194.</title>
        <authorList>
            <person name="Aliyu H."/>
            <person name="Gorte O."/>
            <person name="Ochsenreither K."/>
        </authorList>
    </citation>
    <scope>NUCLEOTIDE SEQUENCE [LARGE SCALE GENOMIC DNA]</scope>
    <source>
        <strain evidence="3 4">DSM 27194</strain>
    </source>
</reference>